<accession>A0ACC2CVR0</accession>
<evidence type="ECO:0000313" key="1">
    <source>
        <dbReference type="EMBL" id="KAJ7546119.1"/>
    </source>
</evidence>
<comment type="caution">
    <text evidence="1">The sequence shown here is derived from an EMBL/GenBank/DDBJ whole genome shotgun (WGS) entry which is preliminary data.</text>
</comment>
<keyword evidence="2" id="KW-1185">Reference proteome</keyword>
<dbReference type="Proteomes" id="UP001162992">
    <property type="component" value="Chromosome 8"/>
</dbReference>
<name>A0ACC2CVR0_DIPCM</name>
<dbReference type="EMBL" id="CM055099">
    <property type="protein sequence ID" value="KAJ7546119.1"/>
    <property type="molecule type" value="Genomic_DNA"/>
</dbReference>
<evidence type="ECO:0000313" key="2">
    <source>
        <dbReference type="Proteomes" id="UP001162992"/>
    </source>
</evidence>
<protein>
    <submittedName>
        <fullName evidence="1">Uncharacterized protein</fullName>
    </submittedName>
</protein>
<reference evidence="2" key="1">
    <citation type="journal article" date="2024" name="Proc. Natl. Acad. Sci. U.S.A.">
        <title>Extraordinary preservation of gene collinearity over three hundred million years revealed in homosporous lycophytes.</title>
        <authorList>
            <person name="Li C."/>
            <person name="Wickell D."/>
            <person name="Kuo L.Y."/>
            <person name="Chen X."/>
            <person name="Nie B."/>
            <person name="Liao X."/>
            <person name="Peng D."/>
            <person name="Ji J."/>
            <person name="Jenkins J."/>
            <person name="Williams M."/>
            <person name="Shu S."/>
            <person name="Plott C."/>
            <person name="Barry K."/>
            <person name="Rajasekar S."/>
            <person name="Grimwood J."/>
            <person name="Han X."/>
            <person name="Sun S."/>
            <person name="Hou Z."/>
            <person name="He W."/>
            <person name="Dai G."/>
            <person name="Sun C."/>
            <person name="Schmutz J."/>
            <person name="Leebens-Mack J.H."/>
            <person name="Li F.W."/>
            <person name="Wang L."/>
        </authorList>
    </citation>
    <scope>NUCLEOTIDE SEQUENCE [LARGE SCALE GENOMIC DNA]</scope>
    <source>
        <strain evidence="2">cv. PW_Plant_1</strain>
    </source>
</reference>
<organism evidence="1 2">
    <name type="scientific">Diphasiastrum complanatum</name>
    <name type="common">Issler's clubmoss</name>
    <name type="synonym">Lycopodium complanatum</name>
    <dbReference type="NCBI Taxonomy" id="34168"/>
    <lineage>
        <taxon>Eukaryota</taxon>
        <taxon>Viridiplantae</taxon>
        <taxon>Streptophyta</taxon>
        <taxon>Embryophyta</taxon>
        <taxon>Tracheophyta</taxon>
        <taxon>Lycopodiopsida</taxon>
        <taxon>Lycopodiales</taxon>
        <taxon>Lycopodiaceae</taxon>
        <taxon>Lycopodioideae</taxon>
        <taxon>Diphasiastrum</taxon>
    </lineage>
</organism>
<sequence length="332" mass="37622">MGEGKLQPEARQKLECVDLSSDDEHKLAAQIRQACLESGFFYVVNHGIDLQFINEVFKHSKRFFSLPLEEKMKVLQDKNNRGYTPYAEEMLDPDKQSRGDSKEGYYIGVEILETDTRAKKPLHGPNLWPSSSLLPGWREIMEKYFEESLILSRKLIKLLALALYLDESYFNKPGMLDDPMAALRLLHYSAERSIPELGILGAGAHCDYGMLTLLATDSVPGLQICRQKDATPQIWEDVLPLEGAYVVNLGAMLERWSNGLFRATLHRVANPGKERYSIAFFMEPNFDCLVECLPTCHSDINPPKYPPMISGHYLLGRYIVTHNGFDSNAKSS</sequence>
<gene>
    <name evidence="1" type="ORF">O6H91_08G025400</name>
</gene>
<proteinExistence type="predicted"/>